<evidence type="ECO:0000313" key="12">
    <source>
        <dbReference type="Proteomes" id="UP001152797"/>
    </source>
</evidence>
<evidence type="ECO:0000256" key="1">
    <source>
        <dbReference type="ARBA" id="ARBA00001182"/>
    </source>
</evidence>
<evidence type="ECO:0000313" key="11">
    <source>
        <dbReference type="EMBL" id="CAL1150920.1"/>
    </source>
</evidence>
<dbReference type="GO" id="GO:0034976">
    <property type="term" value="P:response to endoplasmic reticulum stress"/>
    <property type="evidence" value="ECO:0007669"/>
    <property type="project" value="TreeGrafter"/>
</dbReference>
<reference evidence="11" key="2">
    <citation type="submission" date="2024-04" db="EMBL/GenBank/DDBJ databases">
        <authorList>
            <person name="Chen Y."/>
            <person name="Shah S."/>
            <person name="Dougan E. K."/>
            <person name="Thang M."/>
            <person name="Chan C."/>
        </authorList>
    </citation>
    <scope>NUCLEOTIDE SEQUENCE [LARGE SCALE GENOMIC DNA]</scope>
</reference>
<dbReference type="OrthoDB" id="419604at2759"/>
<protein>
    <recommendedName>
        <fullName evidence="4">protein disulfide-isomerase</fullName>
        <ecNumber evidence="4">5.3.4.1</ecNumber>
    </recommendedName>
</protein>
<comment type="subcellular location">
    <subcellularLocation>
        <location evidence="2">Endoplasmic reticulum lumen</location>
    </subcellularLocation>
</comment>
<name>A0A9P1CTR3_9DINO</name>
<keyword evidence="8" id="KW-0732">Signal</keyword>
<reference evidence="10" key="1">
    <citation type="submission" date="2022-10" db="EMBL/GenBank/DDBJ databases">
        <authorList>
            <person name="Chen Y."/>
            <person name="Dougan E. K."/>
            <person name="Chan C."/>
            <person name="Rhodes N."/>
            <person name="Thang M."/>
        </authorList>
    </citation>
    <scope>NUCLEOTIDE SEQUENCE</scope>
</reference>
<proteinExistence type="inferred from homology"/>
<feature type="non-terminal residue" evidence="10">
    <location>
        <position position="1"/>
    </location>
</feature>
<dbReference type="PROSITE" id="PS51203">
    <property type="entry name" value="CS"/>
    <property type="match status" value="1"/>
</dbReference>
<dbReference type="PANTHER" id="PTHR18929">
    <property type="entry name" value="PROTEIN DISULFIDE ISOMERASE"/>
    <property type="match status" value="1"/>
</dbReference>
<dbReference type="PANTHER" id="PTHR18929:SF132">
    <property type="entry name" value="PROTEIN DISULFIDE-ISOMERASE A3"/>
    <property type="match status" value="1"/>
</dbReference>
<dbReference type="Proteomes" id="UP001152797">
    <property type="component" value="Unassembled WGS sequence"/>
</dbReference>
<keyword evidence="7" id="KW-0676">Redox-active center</keyword>
<evidence type="ECO:0000256" key="3">
    <source>
        <dbReference type="ARBA" id="ARBA00006347"/>
    </source>
</evidence>
<dbReference type="Gene3D" id="2.60.40.790">
    <property type="match status" value="1"/>
</dbReference>
<dbReference type="SUPFAM" id="SSF49764">
    <property type="entry name" value="HSP20-like chaperones"/>
    <property type="match status" value="1"/>
</dbReference>
<evidence type="ECO:0000256" key="2">
    <source>
        <dbReference type="ARBA" id="ARBA00004319"/>
    </source>
</evidence>
<feature type="domain" description="CS" evidence="9">
    <location>
        <begin position="22"/>
        <end position="118"/>
    </location>
</feature>
<dbReference type="GO" id="GO:0006457">
    <property type="term" value="P:protein folding"/>
    <property type="evidence" value="ECO:0007669"/>
    <property type="project" value="TreeGrafter"/>
</dbReference>
<dbReference type="EMBL" id="CAMXCT010002347">
    <property type="protein sequence ID" value="CAI3997545.1"/>
    <property type="molecule type" value="Genomic_DNA"/>
</dbReference>
<dbReference type="InterPro" id="IPR036249">
    <property type="entry name" value="Thioredoxin-like_sf"/>
</dbReference>
<dbReference type="SUPFAM" id="SSF52833">
    <property type="entry name" value="Thioredoxin-like"/>
    <property type="match status" value="2"/>
</dbReference>
<organism evidence="10">
    <name type="scientific">Cladocopium goreaui</name>
    <dbReference type="NCBI Taxonomy" id="2562237"/>
    <lineage>
        <taxon>Eukaryota</taxon>
        <taxon>Sar</taxon>
        <taxon>Alveolata</taxon>
        <taxon>Dinophyceae</taxon>
        <taxon>Suessiales</taxon>
        <taxon>Symbiodiniaceae</taxon>
        <taxon>Cladocopium</taxon>
    </lineage>
</organism>
<dbReference type="GO" id="GO:0005788">
    <property type="term" value="C:endoplasmic reticulum lumen"/>
    <property type="evidence" value="ECO:0007669"/>
    <property type="project" value="UniProtKB-SubCell"/>
</dbReference>
<dbReference type="AlphaFoldDB" id="A0A9P1CTR3"/>
<dbReference type="Pfam" id="PF00085">
    <property type="entry name" value="Thioredoxin"/>
    <property type="match status" value="1"/>
</dbReference>
<dbReference type="EMBL" id="CAMXCT030002347">
    <property type="protein sequence ID" value="CAL4784857.1"/>
    <property type="molecule type" value="Genomic_DNA"/>
</dbReference>
<dbReference type="InterPro" id="IPR008978">
    <property type="entry name" value="HSP20-like_chaperone"/>
</dbReference>
<dbReference type="Pfam" id="PF04969">
    <property type="entry name" value="CS"/>
    <property type="match status" value="1"/>
</dbReference>
<dbReference type="Pfam" id="PF13848">
    <property type="entry name" value="Thioredoxin_6"/>
    <property type="match status" value="1"/>
</dbReference>
<dbReference type="Gene3D" id="3.40.30.10">
    <property type="entry name" value="Glutaredoxin"/>
    <property type="match status" value="3"/>
</dbReference>
<gene>
    <name evidence="10" type="ORF">C1SCF055_LOCUS23918</name>
</gene>
<dbReference type="CDD" id="cd02981">
    <property type="entry name" value="PDI_b_family"/>
    <property type="match status" value="1"/>
</dbReference>
<dbReference type="InterPro" id="IPR007052">
    <property type="entry name" value="CS_dom"/>
</dbReference>
<dbReference type="EC" id="5.3.4.1" evidence="4"/>
<keyword evidence="5" id="KW-0256">Endoplasmic reticulum</keyword>
<comment type="catalytic activity">
    <reaction evidence="1">
        <text>Catalyzes the rearrangement of -S-S- bonds in proteins.</text>
        <dbReference type="EC" id="5.3.4.1"/>
    </reaction>
</comment>
<dbReference type="GO" id="GO:0003756">
    <property type="term" value="F:protein disulfide isomerase activity"/>
    <property type="evidence" value="ECO:0007669"/>
    <property type="project" value="UniProtKB-EC"/>
</dbReference>
<dbReference type="InterPro" id="IPR013766">
    <property type="entry name" value="Thioredoxin_domain"/>
</dbReference>
<evidence type="ECO:0000256" key="8">
    <source>
        <dbReference type="SAM" id="SignalP"/>
    </source>
</evidence>
<evidence type="ECO:0000313" key="10">
    <source>
        <dbReference type="EMBL" id="CAI3997545.1"/>
    </source>
</evidence>
<evidence type="ECO:0000259" key="9">
    <source>
        <dbReference type="PROSITE" id="PS51203"/>
    </source>
</evidence>
<sequence>MSRLCLAAFVHLVLCTLGNGKTVIPRVKWAQNKDLLFISVMVRDLKADTVSVQLDSESDLRFSAQGKAGDENVLRLPLRDEVKQESLKWEIAARPDKWGTATFITLGKGHAHRWDLLTSSKKFKGLIDKDWTREDQNLEPTEEMVLFDDAETVLRLNEKNFNKTIAAHSCLVVAARYPWCSECKSTDQIFLKASAAAKAKGKKNPEWKKVAFAYLDARENKPLARELAVTCSYNCEYLIFNGSPEEEPARIKSQHEESKLLTEIERFLGPAVREVTSSEVQDLQVSNGTSAVGYFSSKDQKEFRSFRAVAHQMRGELVFAASFTEGRQVVELWNDGEGPFTLKLVDFSANKSVLENWLRQRSLPLLQDYEWSKRETYERLQLPIAKLWYDDSGDEQLLLTVNRTVTAVAKELLGRMAFVKQKKSMYSYELRDYGLANPEEFPAFGIAENISWNARKFALDVAASTSEFWSDPSLSRAKLLEFCEGV</sequence>
<keyword evidence="6" id="KW-0413">Isomerase</keyword>
<evidence type="ECO:0000256" key="5">
    <source>
        <dbReference type="ARBA" id="ARBA00022824"/>
    </source>
</evidence>
<keyword evidence="12" id="KW-1185">Reference proteome</keyword>
<feature type="chain" id="PRO_5043270804" description="protein disulfide-isomerase" evidence="8">
    <location>
        <begin position="21"/>
        <end position="486"/>
    </location>
</feature>
<comment type="similarity">
    <text evidence="3">Belongs to the protein disulfide isomerase family.</text>
</comment>
<evidence type="ECO:0000256" key="7">
    <source>
        <dbReference type="ARBA" id="ARBA00023284"/>
    </source>
</evidence>
<accession>A0A9P1CTR3</accession>
<evidence type="ECO:0000256" key="4">
    <source>
        <dbReference type="ARBA" id="ARBA00012723"/>
    </source>
</evidence>
<dbReference type="EMBL" id="CAMXCT020002347">
    <property type="protein sequence ID" value="CAL1150920.1"/>
    <property type="molecule type" value="Genomic_DNA"/>
</dbReference>
<comment type="caution">
    <text evidence="10">The sequence shown here is derived from an EMBL/GenBank/DDBJ whole genome shotgun (WGS) entry which is preliminary data.</text>
</comment>
<feature type="signal peptide" evidence="8">
    <location>
        <begin position="1"/>
        <end position="20"/>
    </location>
</feature>
<evidence type="ECO:0000256" key="6">
    <source>
        <dbReference type="ARBA" id="ARBA00023235"/>
    </source>
</evidence>